<dbReference type="EMBL" id="CGIG01000001">
    <property type="protein sequence ID" value="CPR15533.1"/>
    <property type="molecule type" value="Genomic_DNA"/>
</dbReference>
<evidence type="ECO:0000313" key="2">
    <source>
        <dbReference type="Proteomes" id="UP000044377"/>
    </source>
</evidence>
<dbReference type="RefSeq" id="WP_048636836.1">
    <property type="nucleotide sequence ID" value="NZ_CGIG01000001.1"/>
</dbReference>
<organism evidence="1 2">
    <name type="scientific">Brenneria goodwinii</name>
    <dbReference type="NCBI Taxonomy" id="1109412"/>
    <lineage>
        <taxon>Bacteria</taxon>
        <taxon>Pseudomonadati</taxon>
        <taxon>Pseudomonadota</taxon>
        <taxon>Gammaproteobacteria</taxon>
        <taxon>Enterobacterales</taxon>
        <taxon>Pectobacteriaceae</taxon>
        <taxon>Brenneria</taxon>
    </lineage>
</organism>
<reference evidence="2" key="1">
    <citation type="submission" date="2015-01" db="EMBL/GenBank/DDBJ databases">
        <authorList>
            <person name="Paterson Steve"/>
        </authorList>
    </citation>
    <scope>NUCLEOTIDE SEQUENCE [LARGE SCALE GENOMIC DNA]</scope>
    <source>
        <strain evidence="2">OBR1</strain>
    </source>
</reference>
<dbReference type="Proteomes" id="UP000044377">
    <property type="component" value="Unassembled WGS sequence"/>
</dbReference>
<accession>A0A0G4JT80</accession>
<name>A0A0G4JT80_9GAMM</name>
<dbReference type="GeneID" id="70908825"/>
<gene>
    <name evidence="1" type="ORF">BN1221_01567c</name>
</gene>
<sequence>MISKKPKIKVSSVIKFILKILLLMFITLVIVAIIEMIYTSTRNYLGYCTWDNQRMGKRYTTQERLDIAIAKYLQYQITDDYLEIRKAERINSDDFDELEQRFILIQYNSKEAFIKENPACCERTWGLVEGPVFDLWERTDGIGDGMFDFRHKIRYIDKKHNTYKEIFSKYIYYQVNNCGYALGLSLT</sequence>
<dbReference type="KEGG" id="bgj:AWC36_18570"/>
<proteinExistence type="predicted"/>
<evidence type="ECO:0000313" key="1">
    <source>
        <dbReference type="EMBL" id="CPR15533.1"/>
    </source>
</evidence>
<keyword evidence="2" id="KW-1185">Reference proteome</keyword>
<dbReference type="AlphaFoldDB" id="A0A0G4JT80"/>
<protein>
    <submittedName>
        <fullName evidence="1">Uncharacterized protein</fullName>
    </submittedName>
</protein>
<dbReference type="OrthoDB" id="491744at2"/>